<organism evidence="2 3">
    <name type="scientific">SAR324 cluster bacterium</name>
    <dbReference type="NCBI Taxonomy" id="2024889"/>
    <lineage>
        <taxon>Bacteria</taxon>
        <taxon>Deltaproteobacteria</taxon>
        <taxon>SAR324 cluster</taxon>
    </lineage>
</organism>
<dbReference type="SUPFAM" id="SSF48452">
    <property type="entry name" value="TPR-like"/>
    <property type="match status" value="2"/>
</dbReference>
<dbReference type="AlphaFoldDB" id="A0A7X9IKG2"/>
<keyword evidence="1" id="KW-0802">TPR repeat</keyword>
<reference evidence="2 3" key="1">
    <citation type="journal article" date="2020" name="Biotechnol. Biofuels">
        <title>New insights from the biogas microbiome by comprehensive genome-resolved metagenomics of nearly 1600 species originating from multiple anaerobic digesters.</title>
        <authorList>
            <person name="Campanaro S."/>
            <person name="Treu L."/>
            <person name="Rodriguez-R L.M."/>
            <person name="Kovalovszki A."/>
            <person name="Ziels R.M."/>
            <person name="Maus I."/>
            <person name="Zhu X."/>
            <person name="Kougias P.G."/>
            <person name="Basile A."/>
            <person name="Luo G."/>
            <person name="Schluter A."/>
            <person name="Konstantinidis K.T."/>
            <person name="Angelidaki I."/>
        </authorList>
    </citation>
    <scope>NUCLEOTIDE SEQUENCE [LARGE SCALE GENOMIC DNA]</scope>
    <source>
        <strain evidence="2">AS27yjCOA_65</strain>
    </source>
</reference>
<name>A0A7X9IKG2_9DELT</name>
<gene>
    <name evidence="2" type="ORF">GYA55_07965</name>
</gene>
<dbReference type="PROSITE" id="PS50005">
    <property type="entry name" value="TPR"/>
    <property type="match status" value="1"/>
</dbReference>
<dbReference type="Pfam" id="PF13181">
    <property type="entry name" value="TPR_8"/>
    <property type="match status" value="2"/>
</dbReference>
<dbReference type="Gene3D" id="1.25.40.10">
    <property type="entry name" value="Tetratricopeptide repeat domain"/>
    <property type="match status" value="3"/>
</dbReference>
<evidence type="ECO:0000313" key="3">
    <source>
        <dbReference type="Proteomes" id="UP000524246"/>
    </source>
</evidence>
<evidence type="ECO:0000256" key="1">
    <source>
        <dbReference type="PROSITE-ProRule" id="PRU00339"/>
    </source>
</evidence>
<comment type="caution">
    <text evidence="2">The sequence shown here is derived from an EMBL/GenBank/DDBJ whole genome shotgun (WGS) entry which is preliminary data.</text>
</comment>
<feature type="non-terminal residue" evidence="2">
    <location>
        <position position="611"/>
    </location>
</feature>
<feature type="non-terminal residue" evidence="2">
    <location>
        <position position="1"/>
    </location>
</feature>
<sequence>LKNGDIATIKQRLEGLPKGFTSMDSEVLFEVGDLYLNVGEMEQAKSYFEQCISAGTTKYQAWINSFICLFKLNQKEKAEKLLSEAIETFHERKGFYEQVILALIDCGEEDRGQALIEKINVENGDPDAIAAIISYLEQKKQLDHAYDLALKSIRHYPLHAILGMKTAQAFLENGEYEKADRRLNLISEGNDQKKEFILLQSLSALKSKVSTFPLGSQKTDESTLAEILERVKELPEGDYWRGLIEAEIFSLQDLYNKAIEKFKELILENSLSKNRNELWRAQVGLAQALMNTDQTETAITLLNEALRVQHESLMLYELLADAYRNKNLIEDAENTIKRAQQFCSTDKKFSTWYMAQMLKLGKPEEVRSYFSKEAALYQASPEFLVERMNFENQYGSTGETKATIQDLVLLEKVSAKDLHTALEISQAAKFYDLSLKIIEKLQKTDEDDLESRVLKACVYWNQGDHQLAISSLDPIIEIEPWKAIQDALKILDDPLKNEQMDILSIIESKELIEKQIRDLPDYITSILPNEWLTIFTTNDLWIKLFLLKTFEDNSKDNFDLMESIFDLQADQVSTIVFLEVCKWLKDGEENNADWTRLLSELNKIDDLEKRT</sequence>
<dbReference type="Proteomes" id="UP000524246">
    <property type="component" value="Unassembled WGS sequence"/>
</dbReference>
<protein>
    <submittedName>
        <fullName evidence="2">Tetratricopeptide repeat protein</fullName>
    </submittedName>
</protein>
<proteinExistence type="predicted"/>
<evidence type="ECO:0000313" key="2">
    <source>
        <dbReference type="EMBL" id="NMC63089.1"/>
    </source>
</evidence>
<feature type="repeat" description="TPR" evidence="1">
    <location>
        <begin position="25"/>
        <end position="58"/>
    </location>
</feature>
<dbReference type="InterPro" id="IPR011990">
    <property type="entry name" value="TPR-like_helical_dom_sf"/>
</dbReference>
<dbReference type="SMART" id="SM00028">
    <property type="entry name" value="TPR"/>
    <property type="match status" value="6"/>
</dbReference>
<accession>A0A7X9IKG2</accession>
<dbReference type="InterPro" id="IPR019734">
    <property type="entry name" value="TPR_rpt"/>
</dbReference>
<dbReference type="EMBL" id="JAAZON010000352">
    <property type="protein sequence ID" value="NMC63089.1"/>
    <property type="molecule type" value="Genomic_DNA"/>
</dbReference>
<dbReference type="PANTHER" id="PTHR12558:SF13">
    <property type="entry name" value="CELL DIVISION CYCLE PROTEIN 27 HOMOLOG"/>
    <property type="match status" value="1"/>
</dbReference>
<dbReference type="PANTHER" id="PTHR12558">
    <property type="entry name" value="CELL DIVISION CYCLE 16,23,27"/>
    <property type="match status" value="1"/>
</dbReference>